<feature type="coiled-coil region" evidence="1">
    <location>
        <begin position="127"/>
        <end position="154"/>
    </location>
</feature>
<sequence>MDMLKYYRNCDEIPIFNLYRILESKDFSYMYLDYDGYNTVKIEKGINEVWDKIYQEYLNLIGDNTTLIYYELVNDLLYLETRYSVASSLLQQIALGGMTKDMLRAYILELRNWKYKIDDKKPLHSELERMVRQLRGSENKIRIKKEEKKALEKGSTNEKMTLIEQQVKLEQALSRNEIDTKKTVASKWITMIKEVKLINEKRQKKNGK</sequence>
<evidence type="ECO:0000313" key="3">
    <source>
        <dbReference type="Proteomes" id="UP000204415"/>
    </source>
</evidence>
<dbReference type="OrthoDB" id="30390at10239"/>
<name>A0A0F7IJH5_9CAUD</name>
<evidence type="ECO:0000256" key="1">
    <source>
        <dbReference type="SAM" id="Coils"/>
    </source>
</evidence>
<keyword evidence="1" id="KW-0175">Coiled coil</keyword>
<dbReference type="Proteomes" id="UP000204415">
    <property type="component" value="Segment"/>
</dbReference>
<accession>A0A0F7IJH5</accession>
<evidence type="ECO:0000313" key="2">
    <source>
        <dbReference type="EMBL" id="AKG94199.1"/>
    </source>
</evidence>
<proteinExistence type="predicted"/>
<gene>
    <name evidence="2" type="ORF">P12002L_0025</name>
</gene>
<reference evidence="2 3" key="1">
    <citation type="journal article" date="2015" name="Stand. Genomic Sci.">
        <title>Complete genome sequences of bacteriophages P12002L and P12002S, two lytic phages that infect a marine Polaribacter strain.</title>
        <authorList>
            <person name="Kang I."/>
            <person name="Jang H."/>
            <person name="Cho J.-C."/>
        </authorList>
    </citation>
    <scope>NUCLEOTIDE SEQUENCE [LARGE SCALE GENOMIC DNA]</scope>
</reference>
<organism evidence="2 3">
    <name type="scientific">Polaribacter phage P12002L</name>
    <dbReference type="NCBI Taxonomy" id="1647386"/>
    <lineage>
        <taxon>Viruses</taxon>
        <taxon>Duplodnaviria</taxon>
        <taxon>Heunggongvirae</taxon>
        <taxon>Uroviricota</taxon>
        <taxon>Caudoviricetes</taxon>
        <taxon>Incheonvirus</taxon>
        <taxon>Incheonvirus P12002L</taxon>
    </lineage>
</organism>
<dbReference type="GeneID" id="26636104"/>
<protein>
    <submittedName>
        <fullName evidence="2">Uncharacterized protein</fullName>
    </submittedName>
</protein>
<dbReference type="KEGG" id="vg:26636104"/>
<dbReference type="RefSeq" id="YP_009209685.1">
    <property type="nucleotide sequence ID" value="NC_028924.1"/>
</dbReference>
<keyword evidence="3" id="KW-1185">Reference proteome</keyword>
<dbReference type="EMBL" id="KR136259">
    <property type="protein sequence ID" value="AKG94199.1"/>
    <property type="molecule type" value="Genomic_DNA"/>
</dbReference>